<organism evidence="2 3">
    <name type="scientific">Acrocarpospora pleiomorpha</name>
    <dbReference type="NCBI Taxonomy" id="90975"/>
    <lineage>
        <taxon>Bacteria</taxon>
        <taxon>Bacillati</taxon>
        <taxon>Actinomycetota</taxon>
        <taxon>Actinomycetes</taxon>
        <taxon>Streptosporangiales</taxon>
        <taxon>Streptosporangiaceae</taxon>
        <taxon>Acrocarpospora</taxon>
    </lineage>
</organism>
<accession>A0A5M3XNU8</accession>
<reference evidence="2 3" key="1">
    <citation type="submission" date="2019-10" db="EMBL/GenBank/DDBJ databases">
        <title>Whole genome shotgun sequence of Acrocarpospora pleiomorpha NBRC 16267.</title>
        <authorList>
            <person name="Ichikawa N."/>
            <person name="Kimura A."/>
            <person name="Kitahashi Y."/>
            <person name="Komaki H."/>
            <person name="Oguchi A."/>
        </authorList>
    </citation>
    <scope>NUCLEOTIDE SEQUENCE [LARGE SCALE GENOMIC DNA]</scope>
    <source>
        <strain evidence="2 3">NBRC 16267</strain>
    </source>
</reference>
<feature type="domain" description="CHAT" evidence="1">
    <location>
        <begin position="802"/>
        <end position="1075"/>
    </location>
</feature>
<name>A0A5M3XNU8_9ACTN</name>
<dbReference type="InterPro" id="IPR024983">
    <property type="entry name" value="CHAT_dom"/>
</dbReference>
<evidence type="ECO:0000259" key="1">
    <source>
        <dbReference type="Pfam" id="PF12770"/>
    </source>
</evidence>
<gene>
    <name evidence="2" type="ORF">Aple_058030</name>
</gene>
<dbReference type="Proteomes" id="UP000377595">
    <property type="component" value="Unassembled WGS sequence"/>
</dbReference>
<dbReference type="OrthoDB" id="4149784at2"/>
<evidence type="ECO:0000313" key="3">
    <source>
        <dbReference type="Proteomes" id="UP000377595"/>
    </source>
</evidence>
<comment type="caution">
    <text evidence="2">The sequence shown here is derived from an EMBL/GenBank/DDBJ whole genome shotgun (WGS) entry which is preliminary data.</text>
</comment>
<protein>
    <submittedName>
        <fullName evidence="2">CHAT domain-containing protein</fullName>
    </submittedName>
</protein>
<dbReference type="RefSeq" id="WP_155347841.1">
    <property type="nucleotide sequence ID" value="NZ_BAAAHM010000038.1"/>
</dbReference>
<sequence length="1076" mass="113826">MNLDERIAALLAAPRDALADFQLAGLLCSRHLGFDGQDSDRDTAIGLFEGLLGGRLDTEREHMARFGAGVLRLARVVPIGMRDGRPADFAAVVMPLLTGRQLSADVQADVAAVIELITPVTQDGQAPPEVVAHATGLLTMATLLRHMARLHLGELSYEEMLPLLTKAVALTTALPPSGPHGTALQALLKAAHLRLDPDAEIIDDTIEELAEAVGLAGSDELLRVILLRELGLARALRGQAGTPATDADLAAAPELLERALDALRPGHPLYEDTMRMVGGALLTRTAFDPTHGGITRLLALAARGIAEHGDTVDDTTRAKDLFLLGMAQLVQANHLGDRAAGQETMSNLRRAAELIPPGDEFAPMIVGVLGAALSDRHQFLGRIEDAEAAGFFLERSRQIMDLQETPDRDVRTLRIMTGLTRVILAMRLRDLDGLDAGIDLLAGEHAAMTPLDPGRGRIEGVLAMARIFRGHARDDAEETEEGIDLMIESATAARTDQSDRAAMVARAGLALLLRGISKGDQGLLSRAIELLERARELPDPPYWLGPRLEQALGNAYLARFKAGNAPGDLESAIRHLEASPGTGELAQAYREAGRGADAVAAGLDALRGHADDVLAQAGPGHGLMVARGAAERAVQVAGWALAQGRAEAAVEALELGRGLVLHAATAAGELSALLTAHGHADLAAAWESARPPDVWSVDGTSGSTAALMNEVLDRKPPDELRQRVLAVLRGTPAHRALRSAPSVPEIAGALGEASALVYLLPSVALVVPASGDAHPIPLPDVDFSGYVAAHEAFRRTLDRKAWREALEQVPAREIMERLPGGRLVLVPTGVLGLVPWHAATEAVVSYAASARQLIQAAGRGRAPLRESPVLVGNPTRDELFWSRREVTELRRAHYPGAPAYGRFPGSDGTATAERVLGRMSASMAHLACHAVSADPPPASHLKLADRELSVTEILALERTGGPGGLVVLSACVSDLSVRDHDETLTLATAFLQAGASGVIGSRWLVAEDPRTAALMFVLHHHLASTGPAGALRAAQRWMADPGRAPLLPDTIAHEIEDLGLDLADPAVWAAFTHQGI</sequence>
<evidence type="ECO:0000313" key="2">
    <source>
        <dbReference type="EMBL" id="GES22904.1"/>
    </source>
</evidence>
<dbReference type="EMBL" id="BLAF01000035">
    <property type="protein sequence ID" value="GES22904.1"/>
    <property type="molecule type" value="Genomic_DNA"/>
</dbReference>
<proteinExistence type="predicted"/>
<keyword evidence="3" id="KW-1185">Reference proteome</keyword>
<dbReference type="AlphaFoldDB" id="A0A5M3XNU8"/>
<dbReference type="Pfam" id="PF12770">
    <property type="entry name" value="CHAT"/>
    <property type="match status" value="1"/>
</dbReference>